<dbReference type="OrthoDB" id="7760781at2759"/>
<keyword evidence="6 10" id="KW-1133">Transmembrane helix</keyword>
<comment type="subcellular location">
    <subcellularLocation>
        <location evidence="1 10">Cell membrane</location>
        <topology evidence="1 10">Multi-pass membrane protein</topology>
    </subcellularLocation>
</comment>
<dbReference type="Proteomes" id="UP001107558">
    <property type="component" value="Chromosome 1"/>
</dbReference>
<reference evidence="11" key="1">
    <citation type="submission" date="2021-03" db="EMBL/GenBank/DDBJ databases">
        <title>Chromosome level genome of the anhydrobiotic midge Polypedilum vanderplanki.</title>
        <authorList>
            <person name="Yoshida Y."/>
            <person name="Kikawada T."/>
            <person name="Gusev O."/>
        </authorList>
    </citation>
    <scope>NUCLEOTIDE SEQUENCE</scope>
    <source>
        <strain evidence="11">NIAS01</strain>
        <tissue evidence="11">Whole body or cell culture</tissue>
    </source>
</reference>
<evidence type="ECO:0000256" key="4">
    <source>
        <dbReference type="ARBA" id="ARBA00022692"/>
    </source>
</evidence>
<name>A0A9J6CNG6_POLVA</name>
<dbReference type="GO" id="GO:0005549">
    <property type="term" value="F:odorant binding"/>
    <property type="evidence" value="ECO:0007669"/>
    <property type="project" value="InterPro"/>
</dbReference>
<protein>
    <recommendedName>
        <fullName evidence="10">Odorant receptor</fullName>
    </recommendedName>
</protein>
<evidence type="ECO:0000256" key="1">
    <source>
        <dbReference type="ARBA" id="ARBA00004651"/>
    </source>
</evidence>
<dbReference type="AlphaFoldDB" id="A0A9J6CNG6"/>
<keyword evidence="4 10" id="KW-0812">Transmembrane</keyword>
<evidence type="ECO:0000313" key="11">
    <source>
        <dbReference type="EMBL" id="KAG5683509.1"/>
    </source>
</evidence>
<dbReference type="InterPro" id="IPR004117">
    <property type="entry name" value="7tm6_olfct_rcpt"/>
</dbReference>
<keyword evidence="5 10" id="KW-0552">Olfaction</keyword>
<feature type="transmembrane region" description="Helical" evidence="10">
    <location>
        <begin position="255"/>
        <end position="279"/>
    </location>
</feature>
<evidence type="ECO:0000256" key="3">
    <source>
        <dbReference type="ARBA" id="ARBA00022606"/>
    </source>
</evidence>
<gene>
    <name evidence="11" type="ORF">PVAND_012783</name>
</gene>
<sequence>MYYTLIQKVVLFFGLDINGKYSSHPKISKFLVIWKYFLHIFLIIGVSQIWIKLIVYPTSELFNLTSWFMAFMGIQSILKVTLMNKNIHQMTSLITRISAFHINNYGALDLKNEKFMKILYKFAAGMNFFIIFSCTIAYLGYFIQMILEYFNGTSSDMEFPFQLFWPFSESDYRIFIMIYIMFLHILANYGVFANNHIMTYTVAFLAICFDRLAGEVKEIINESDKRSFQNTKRILAEYVDKHNQLIEFRKNLNSLYGITVLTFTVQSSAVICMMGFIILTRSFSEALSCTIGIIVTIVQVIVIFYAGDKLKENSRKISETIGNSDIEKVDQLLKKNILLIIQVSNQPKKLSAMNFFSVDLETCATVSISYLKQC</sequence>
<comment type="caution">
    <text evidence="11">The sequence shown here is derived from an EMBL/GenBank/DDBJ whole genome shotgun (WGS) entry which is preliminary data.</text>
</comment>
<evidence type="ECO:0000256" key="9">
    <source>
        <dbReference type="ARBA" id="ARBA00023224"/>
    </source>
</evidence>
<evidence type="ECO:0000256" key="7">
    <source>
        <dbReference type="ARBA" id="ARBA00023136"/>
    </source>
</evidence>
<keyword evidence="3 10" id="KW-0716">Sensory transduction</keyword>
<organism evidence="11 12">
    <name type="scientific">Polypedilum vanderplanki</name>
    <name type="common">Sleeping chironomid midge</name>
    <dbReference type="NCBI Taxonomy" id="319348"/>
    <lineage>
        <taxon>Eukaryota</taxon>
        <taxon>Metazoa</taxon>
        <taxon>Ecdysozoa</taxon>
        <taxon>Arthropoda</taxon>
        <taxon>Hexapoda</taxon>
        <taxon>Insecta</taxon>
        <taxon>Pterygota</taxon>
        <taxon>Neoptera</taxon>
        <taxon>Endopterygota</taxon>
        <taxon>Diptera</taxon>
        <taxon>Nematocera</taxon>
        <taxon>Chironomoidea</taxon>
        <taxon>Chironomidae</taxon>
        <taxon>Chironominae</taxon>
        <taxon>Polypedilum</taxon>
        <taxon>Polypedilum</taxon>
    </lineage>
</organism>
<keyword evidence="8 10" id="KW-0675">Receptor</keyword>
<feature type="transmembrane region" description="Helical" evidence="10">
    <location>
        <begin position="172"/>
        <end position="192"/>
    </location>
</feature>
<proteinExistence type="inferred from homology"/>
<dbReference type="GO" id="GO:0004984">
    <property type="term" value="F:olfactory receptor activity"/>
    <property type="evidence" value="ECO:0007669"/>
    <property type="project" value="InterPro"/>
</dbReference>
<evidence type="ECO:0000256" key="8">
    <source>
        <dbReference type="ARBA" id="ARBA00023170"/>
    </source>
</evidence>
<dbReference type="PANTHER" id="PTHR21137">
    <property type="entry name" value="ODORANT RECEPTOR"/>
    <property type="match status" value="1"/>
</dbReference>
<keyword evidence="2" id="KW-1003">Cell membrane</keyword>
<dbReference type="PANTHER" id="PTHR21137:SF35">
    <property type="entry name" value="ODORANT RECEPTOR 19A-RELATED"/>
    <property type="match status" value="1"/>
</dbReference>
<keyword evidence="7 10" id="KW-0472">Membrane</keyword>
<evidence type="ECO:0000256" key="5">
    <source>
        <dbReference type="ARBA" id="ARBA00022725"/>
    </source>
</evidence>
<comment type="similarity">
    <text evidence="10">Belongs to the insect chemoreceptor superfamily. Heteromeric odorant receptor channel (TC 1.A.69) family.</text>
</comment>
<feature type="transmembrane region" description="Helical" evidence="10">
    <location>
        <begin position="118"/>
        <end position="143"/>
    </location>
</feature>
<accession>A0A9J6CNG6</accession>
<comment type="caution">
    <text evidence="10">Lacks conserved residue(s) required for the propagation of feature annotation.</text>
</comment>
<feature type="transmembrane region" description="Helical" evidence="10">
    <location>
        <begin position="61"/>
        <end position="82"/>
    </location>
</feature>
<keyword evidence="12" id="KW-1185">Reference proteome</keyword>
<evidence type="ECO:0000256" key="6">
    <source>
        <dbReference type="ARBA" id="ARBA00022989"/>
    </source>
</evidence>
<evidence type="ECO:0000256" key="2">
    <source>
        <dbReference type="ARBA" id="ARBA00022475"/>
    </source>
</evidence>
<dbReference type="GO" id="GO:0005886">
    <property type="term" value="C:plasma membrane"/>
    <property type="evidence" value="ECO:0007669"/>
    <property type="project" value="UniProtKB-SubCell"/>
</dbReference>
<feature type="transmembrane region" description="Helical" evidence="10">
    <location>
        <begin position="285"/>
        <end position="306"/>
    </location>
</feature>
<keyword evidence="9 10" id="KW-0807">Transducer</keyword>
<dbReference type="GO" id="GO:0007165">
    <property type="term" value="P:signal transduction"/>
    <property type="evidence" value="ECO:0007669"/>
    <property type="project" value="UniProtKB-KW"/>
</dbReference>
<evidence type="ECO:0000256" key="10">
    <source>
        <dbReference type="RuleBase" id="RU351113"/>
    </source>
</evidence>
<dbReference type="Pfam" id="PF02949">
    <property type="entry name" value="7tm_6"/>
    <property type="match status" value="1"/>
</dbReference>
<evidence type="ECO:0000313" key="12">
    <source>
        <dbReference type="Proteomes" id="UP001107558"/>
    </source>
</evidence>
<dbReference type="EMBL" id="JADBJN010000001">
    <property type="protein sequence ID" value="KAG5683509.1"/>
    <property type="molecule type" value="Genomic_DNA"/>
</dbReference>
<feature type="transmembrane region" description="Helical" evidence="10">
    <location>
        <begin position="36"/>
        <end position="55"/>
    </location>
</feature>